<feature type="signal peptide" evidence="14">
    <location>
        <begin position="1"/>
        <end position="26"/>
    </location>
</feature>
<evidence type="ECO:0000256" key="4">
    <source>
        <dbReference type="ARBA" id="ARBA00022448"/>
    </source>
</evidence>
<organism evidence="15 16">
    <name type="scientific">Tetraparma gracilis</name>
    <dbReference type="NCBI Taxonomy" id="2962635"/>
    <lineage>
        <taxon>Eukaryota</taxon>
        <taxon>Sar</taxon>
        <taxon>Stramenopiles</taxon>
        <taxon>Ochrophyta</taxon>
        <taxon>Bolidophyceae</taxon>
        <taxon>Parmales</taxon>
        <taxon>Triparmaceae</taxon>
        <taxon>Tetraparma</taxon>
    </lineage>
</organism>
<evidence type="ECO:0000256" key="2">
    <source>
        <dbReference type="ARBA" id="ARBA00004651"/>
    </source>
</evidence>
<comment type="subcellular location">
    <subcellularLocation>
        <location evidence="2">Cell membrane</location>
        <topology evidence="2">Multi-pass membrane protein</topology>
    </subcellularLocation>
</comment>
<keyword evidence="14" id="KW-0732">Signal</keyword>
<evidence type="ECO:0000256" key="8">
    <source>
        <dbReference type="ARBA" id="ARBA00023065"/>
    </source>
</evidence>
<keyword evidence="6 13" id="KW-0812">Transmembrane</keyword>
<feature type="transmembrane region" description="Helical" evidence="13">
    <location>
        <begin position="362"/>
        <end position="383"/>
    </location>
</feature>
<feature type="chain" id="PRO_5046817472" description="Molybdate-anion transporter" evidence="14">
    <location>
        <begin position="27"/>
        <end position="475"/>
    </location>
</feature>
<feature type="region of interest" description="Disordered" evidence="12">
    <location>
        <begin position="450"/>
        <end position="475"/>
    </location>
</feature>
<evidence type="ECO:0000256" key="14">
    <source>
        <dbReference type="SAM" id="SignalP"/>
    </source>
</evidence>
<evidence type="ECO:0000256" key="5">
    <source>
        <dbReference type="ARBA" id="ARBA00022475"/>
    </source>
</evidence>
<feature type="transmembrane region" description="Helical" evidence="13">
    <location>
        <begin position="338"/>
        <end position="356"/>
    </location>
</feature>
<dbReference type="PANTHER" id="PTHR23516:SF1">
    <property type="entry name" value="MOLYBDATE-ANION TRANSPORTER"/>
    <property type="match status" value="1"/>
</dbReference>
<evidence type="ECO:0000256" key="7">
    <source>
        <dbReference type="ARBA" id="ARBA00022989"/>
    </source>
</evidence>
<protein>
    <recommendedName>
        <fullName evidence="3">Molybdate-anion transporter</fullName>
    </recommendedName>
    <alternativeName>
        <fullName evidence="10">Major facilitator superfamily domain-containing protein 5</fullName>
    </alternativeName>
    <alternativeName>
        <fullName evidence="11">Molybdate transporter 2 homolog</fullName>
    </alternativeName>
</protein>
<dbReference type="EMBL" id="BRYB01000528">
    <property type="protein sequence ID" value="GMI31871.1"/>
    <property type="molecule type" value="Genomic_DNA"/>
</dbReference>
<dbReference type="InterPro" id="IPR036259">
    <property type="entry name" value="MFS_trans_sf"/>
</dbReference>
<dbReference type="SUPFAM" id="SSF103473">
    <property type="entry name" value="MFS general substrate transporter"/>
    <property type="match status" value="1"/>
</dbReference>
<keyword evidence="5" id="KW-1003">Cell membrane</keyword>
<feature type="transmembrane region" description="Helical" evidence="13">
    <location>
        <begin position="173"/>
        <end position="197"/>
    </location>
</feature>
<evidence type="ECO:0000256" key="13">
    <source>
        <dbReference type="SAM" id="Phobius"/>
    </source>
</evidence>
<evidence type="ECO:0000256" key="6">
    <source>
        <dbReference type="ARBA" id="ARBA00022692"/>
    </source>
</evidence>
<evidence type="ECO:0000256" key="9">
    <source>
        <dbReference type="ARBA" id="ARBA00023136"/>
    </source>
</evidence>
<evidence type="ECO:0000256" key="10">
    <source>
        <dbReference type="ARBA" id="ARBA00030646"/>
    </source>
</evidence>
<comment type="caution">
    <text evidence="15">The sequence shown here is derived from an EMBL/GenBank/DDBJ whole genome shotgun (WGS) entry which is preliminary data.</text>
</comment>
<dbReference type="PANTHER" id="PTHR23516">
    <property type="entry name" value="SAM (S-ADENOSYL METHIONINE) TRANSPORTER"/>
    <property type="match status" value="1"/>
</dbReference>
<evidence type="ECO:0000256" key="3">
    <source>
        <dbReference type="ARBA" id="ARBA00021242"/>
    </source>
</evidence>
<feature type="transmembrane region" description="Helical" evidence="13">
    <location>
        <begin position="76"/>
        <end position="95"/>
    </location>
</feature>
<dbReference type="Pfam" id="PF05631">
    <property type="entry name" value="MFS_5"/>
    <property type="match status" value="1"/>
</dbReference>
<keyword evidence="8" id="KW-0406">Ion transport</keyword>
<accession>A0ABQ6MS65</accession>
<feature type="transmembrane region" description="Helical" evidence="13">
    <location>
        <begin position="272"/>
        <end position="294"/>
    </location>
</feature>
<feature type="transmembrane region" description="Helical" evidence="13">
    <location>
        <begin position="217"/>
        <end position="239"/>
    </location>
</feature>
<keyword evidence="4" id="KW-0813">Transport</keyword>
<dbReference type="CDD" id="cd17487">
    <property type="entry name" value="MFS_MFSD5_like"/>
    <property type="match status" value="1"/>
</dbReference>
<name>A0ABQ6MS65_9STRA</name>
<evidence type="ECO:0000313" key="15">
    <source>
        <dbReference type="EMBL" id="GMI31871.1"/>
    </source>
</evidence>
<evidence type="ECO:0000256" key="11">
    <source>
        <dbReference type="ARBA" id="ARBA00032555"/>
    </source>
</evidence>
<reference evidence="15 16" key="1">
    <citation type="journal article" date="2023" name="Commun. Biol.">
        <title>Genome analysis of Parmales, the sister group of diatoms, reveals the evolutionary specialization of diatoms from phago-mixotrophs to photoautotrophs.</title>
        <authorList>
            <person name="Ban H."/>
            <person name="Sato S."/>
            <person name="Yoshikawa S."/>
            <person name="Yamada K."/>
            <person name="Nakamura Y."/>
            <person name="Ichinomiya M."/>
            <person name="Sato N."/>
            <person name="Blanc-Mathieu R."/>
            <person name="Endo H."/>
            <person name="Kuwata A."/>
            <person name="Ogata H."/>
        </authorList>
    </citation>
    <scope>NUCLEOTIDE SEQUENCE [LARGE SCALE GENOMIC DNA]</scope>
</reference>
<dbReference type="Proteomes" id="UP001165060">
    <property type="component" value="Unassembled WGS sequence"/>
</dbReference>
<comment type="function">
    <text evidence="1">Mediates high-affinity intracellular uptake of the rare oligo-element molybdenum.</text>
</comment>
<sequence length="475" mass="50061">MSSPAFLPFFLGASLLTASLTCRTWSSPSSSASPPGFSQFQLLYLGAYLCMVAGDWMQGPYVYALYDAYGFSQRDIAVLFVAGFGSSMVLGPIAGSLADKYGRKKFALLYVAAYVCSCLTKHVNSYWVLMLGRLLGGVSTSLLFSVFDSWMINEHNARGFDPSLLSGTFTKAVFANSVVAIASGLAANAAAAGAPLAPLAGGAWTSDDGKLMVGGATAPFDVAVLVLLCGGAAVANCWGENYGARSDDKGGEAGNLDAIKCGVQAVLRDEKILLTGLVTSLFEGSMYAFVFMWTPALKESAGAEELPFGLIFATFMVCCMAGSQTFGILTGFMEIREVATWTFALATASLAVPALTANPTGVFLAFLVFEFTVGLYFPAMGTLKSAIVPEKMRSTVYNIYRVPLNVIVLGVLLTSMSVSSTFFCCAAMLAAACFLQRRLSALIEADENKAKRTGVDSGAADPAQERQAMLANAEP</sequence>
<evidence type="ECO:0000256" key="1">
    <source>
        <dbReference type="ARBA" id="ARBA00003019"/>
    </source>
</evidence>
<feature type="transmembrane region" description="Helical" evidence="13">
    <location>
        <begin position="404"/>
        <end position="430"/>
    </location>
</feature>
<keyword evidence="9 13" id="KW-0472">Membrane</keyword>
<keyword evidence="7 13" id="KW-1133">Transmembrane helix</keyword>
<evidence type="ECO:0000256" key="12">
    <source>
        <dbReference type="SAM" id="MobiDB-lite"/>
    </source>
</evidence>
<evidence type="ECO:0000313" key="16">
    <source>
        <dbReference type="Proteomes" id="UP001165060"/>
    </source>
</evidence>
<feature type="transmembrane region" description="Helical" evidence="13">
    <location>
        <begin position="306"/>
        <end position="326"/>
    </location>
</feature>
<gene>
    <name evidence="15" type="ORF">TeGR_g3610</name>
</gene>
<feature type="transmembrane region" description="Helical" evidence="13">
    <location>
        <begin position="134"/>
        <end position="152"/>
    </location>
</feature>
<dbReference type="Gene3D" id="1.20.1250.20">
    <property type="entry name" value="MFS general substrate transporter like domains"/>
    <property type="match status" value="1"/>
</dbReference>
<keyword evidence="16" id="KW-1185">Reference proteome</keyword>
<dbReference type="InterPro" id="IPR008509">
    <property type="entry name" value="MOT2/MFSD5"/>
</dbReference>
<proteinExistence type="predicted"/>